<evidence type="ECO:0000313" key="1">
    <source>
        <dbReference type="EMBL" id="KAI3669232.1"/>
    </source>
</evidence>
<comment type="caution">
    <text evidence="1">The sequence shown here is derived from an EMBL/GenBank/DDBJ whole genome shotgun (WGS) entry which is preliminary data.</text>
</comment>
<name>A0ACB8XM01_ARCLA</name>
<organism evidence="1 2">
    <name type="scientific">Arctium lappa</name>
    <name type="common">Greater burdock</name>
    <name type="synonym">Lappa major</name>
    <dbReference type="NCBI Taxonomy" id="4217"/>
    <lineage>
        <taxon>Eukaryota</taxon>
        <taxon>Viridiplantae</taxon>
        <taxon>Streptophyta</taxon>
        <taxon>Embryophyta</taxon>
        <taxon>Tracheophyta</taxon>
        <taxon>Spermatophyta</taxon>
        <taxon>Magnoliopsida</taxon>
        <taxon>eudicotyledons</taxon>
        <taxon>Gunneridae</taxon>
        <taxon>Pentapetalae</taxon>
        <taxon>asterids</taxon>
        <taxon>campanulids</taxon>
        <taxon>Asterales</taxon>
        <taxon>Asteraceae</taxon>
        <taxon>Carduoideae</taxon>
        <taxon>Cardueae</taxon>
        <taxon>Arctiinae</taxon>
        <taxon>Arctium</taxon>
    </lineage>
</organism>
<gene>
    <name evidence="1" type="ORF">L6452_40459</name>
</gene>
<accession>A0ACB8XM01</accession>
<dbReference type="Proteomes" id="UP001055879">
    <property type="component" value="Linkage Group LG16"/>
</dbReference>
<proteinExistence type="predicted"/>
<reference evidence="2" key="1">
    <citation type="journal article" date="2022" name="Mol. Ecol. Resour.">
        <title>The genomes of chicory, endive, great burdock and yacon provide insights into Asteraceae palaeo-polyploidization history and plant inulin production.</title>
        <authorList>
            <person name="Fan W."/>
            <person name="Wang S."/>
            <person name="Wang H."/>
            <person name="Wang A."/>
            <person name="Jiang F."/>
            <person name="Liu H."/>
            <person name="Zhao H."/>
            <person name="Xu D."/>
            <person name="Zhang Y."/>
        </authorList>
    </citation>
    <scope>NUCLEOTIDE SEQUENCE [LARGE SCALE GENOMIC DNA]</scope>
    <source>
        <strain evidence="2">cv. Niubang</strain>
    </source>
</reference>
<protein>
    <submittedName>
        <fullName evidence="1">Uncharacterized protein</fullName>
    </submittedName>
</protein>
<reference evidence="1 2" key="2">
    <citation type="journal article" date="2022" name="Mol. Ecol. Resour.">
        <title>The genomes of chicory, endive, great burdock and yacon provide insights into Asteraceae paleo-polyploidization history and plant inulin production.</title>
        <authorList>
            <person name="Fan W."/>
            <person name="Wang S."/>
            <person name="Wang H."/>
            <person name="Wang A."/>
            <person name="Jiang F."/>
            <person name="Liu H."/>
            <person name="Zhao H."/>
            <person name="Xu D."/>
            <person name="Zhang Y."/>
        </authorList>
    </citation>
    <scope>NUCLEOTIDE SEQUENCE [LARGE SCALE GENOMIC DNA]</scope>
    <source>
        <strain evidence="2">cv. Niubang</strain>
    </source>
</reference>
<sequence length="173" mass="19546">MMKRLFNVSALLVLLWFWGGECKEFGQKPRVGWQIDPFGHSSVQAYLMGVEVGFDSLFFARMDYQDRAKRKSDKTLEVVWQASRSLGSSSQLFTGIFPRHYDPPDGFKFEINDVSPPIQAARQLEIYKGRSSSRPNTDALANALAIAQHHDAVSGTQRQHVAAEYAMRISMAM</sequence>
<keyword evidence="2" id="KW-1185">Reference proteome</keyword>
<evidence type="ECO:0000313" key="2">
    <source>
        <dbReference type="Proteomes" id="UP001055879"/>
    </source>
</evidence>
<dbReference type="EMBL" id="CM042062">
    <property type="protein sequence ID" value="KAI3669232.1"/>
    <property type="molecule type" value="Genomic_DNA"/>
</dbReference>